<protein>
    <submittedName>
        <fullName evidence="4">Uncharacterized protein</fullName>
    </submittedName>
</protein>
<organism evidence="4 5">
    <name type="scientific">Candidatus Roizmanbacteria bacterium CG10_big_fil_rev_8_21_14_0_10_39_6</name>
    <dbReference type="NCBI Taxonomy" id="1974853"/>
    <lineage>
        <taxon>Bacteria</taxon>
        <taxon>Candidatus Roizmaniibacteriota</taxon>
    </lineage>
</organism>
<feature type="domain" description="Peptidase S74" evidence="3">
    <location>
        <begin position="641"/>
        <end position="729"/>
    </location>
</feature>
<gene>
    <name evidence="4" type="ORF">COU88_01110</name>
</gene>
<dbReference type="PROSITE" id="PS50206">
    <property type="entry name" value="RHODANESE_3"/>
    <property type="match status" value="1"/>
</dbReference>
<dbReference type="PROSITE" id="PS51688">
    <property type="entry name" value="ICA"/>
    <property type="match status" value="1"/>
</dbReference>
<dbReference type="AlphaFoldDB" id="A0A2M8KT85"/>
<evidence type="ECO:0000259" key="2">
    <source>
        <dbReference type="PROSITE" id="PS50206"/>
    </source>
</evidence>
<name>A0A2M8KT85_9BACT</name>
<dbReference type="Proteomes" id="UP000229554">
    <property type="component" value="Unassembled WGS sequence"/>
</dbReference>
<feature type="coiled-coil region" evidence="1">
    <location>
        <begin position="859"/>
        <end position="886"/>
    </location>
</feature>
<proteinExistence type="predicted"/>
<dbReference type="Pfam" id="PF13884">
    <property type="entry name" value="Peptidase_S74"/>
    <property type="match status" value="1"/>
</dbReference>
<reference evidence="5" key="1">
    <citation type="submission" date="2017-09" db="EMBL/GenBank/DDBJ databases">
        <title>Depth-based differentiation of microbial function through sediment-hosted aquifers and enrichment of novel symbionts in the deep terrestrial subsurface.</title>
        <authorList>
            <person name="Probst A.J."/>
            <person name="Ladd B."/>
            <person name="Jarett J.K."/>
            <person name="Geller-Mcgrath D.E."/>
            <person name="Sieber C.M.K."/>
            <person name="Emerson J.B."/>
            <person name="Anantharaman K."/>
            <person name="Thomas B.C."/>
            <person name="Malmstrom R."/>
            <person name="Stieglmeier M."/>
            <person name="Klingl A."/>
            <person name="Woyke T."/>
            <person name="Ryan C.M."/>
            <person name="Banfield J.F."/>
        </authorList>
    </citation>
    <scope>NUCLEOTIDE SEQUENCE [LARGE SCALE GENOMIC DNA]</scope>
</reference>
<evidence type="ECO:0000259" key="3">
    <source>
        <dbReference type="PROSITE" id="PS51688"/>
    </source>
</evidence>
<accession>A0A2M8KT85</accession>
<evidence type="ECO:0000313" key="5">
    <source>
        <dbReference type="Proteomes" id="UP000229554"/>
    </source>
</evidence>
<sequence length="1144" mass="119722">FTLIQITATYPEPGSIIQLESTGTDPKLSWTGLSIDGGVYRYIVFKLRYVSGSTAWQGTTYYSTTGGASPHGESESYKQTYSAPPSDGSWRVYVLDMWNLAAGGTDWKDNTITSIRNDWANALGGIYELDWIAIGSDSPSPLVNIYEKSGNVGIGSATPGQKLDVNGAVSADKYYDSDTTTYFMDPGGATSMYAVGILYSNAGISTYNTAVLATGYGEFKGLCLQDNAACITAWTSAGPFTGSGTSNMLARWTSSTNLSTGVTYDNGTNVGIGTTVPLQKLDINGSLRVRGNVITDSANGTRITLGATTTLTNTTTTLSGTTTLTASSLGTFTTAAALNIGGATTLTFTSDNLVLNGSDAANGNLTLQGTSNATRTSSYVVVQPNGGNVGIGTTTVGYPLTFKAPSMAAGEIASFTGSTGQGIVLYTGGAGGFSAISASSGRLDLGGGGNLSILGSGYVGIGTTSPTSIFEVEAADGVADFNTVAEFANLEATAGRNFGVYIKGGSNASDYALRIQNYGGTDIFRILGNGNVGIGTTAPATPLHVHSTSASTDRRLTLTDATTGSSSLDGVTLIKASTEEAWLWNYENAKFHIGTNNAEVITILTNSYVGIGSTNPGYRLELPNTASTAGQGRANAWQTYSDQRYKTNVTTISNSLNKVLQLRGVNYNWINGGQYSSGFIAQEVENIIPELVSTDANGYKSLDYGRFTPYLVESIKLQQNAIFDLSTKLDNLSVTSTGEIAIAGQTQNYVVTKIADNSPIVRISALAEAVIGKLRAGLITTQDFVVTKTATIANLNVTNLTIGGKSLHDYVVELVLSVLQSPSSTLALQAQTSTVGTKLSTFDLAVTHDATISGTLTVNEIKAGNIQALNAQVNQLQAELATIKDTAMTSATNSMKVEQLASINLTVEDTANIHTLFVATNATIGNTVISSTGINSLADDLNLTALARIVLFDGALTIAKDGTLTTQGAVIARGGVKTNTIEPADQGGNVGVKLNDKIPSSNDKSNPKFQVTNANNTEVASIDASGSAYFAQGVNFDKYVASSSALLSSQQTWDTYGQNLQSFVTNGQVSGTGILPAGTTEILILNSKVKTASLIYVTPTGSTDNQVLYMSAKHEKTADTDHSWFKVALDKPLTHDIEFSWWVL</sequence>
<dbReference type="InterPro" id="IPR001763">
    <property type="entry name" value="Rhodanese-like_dom"/>
</dbReference>
<evidence type="ECO:0000256" key="1">
    <source>
        <dbReference type="SAM" id="Coils"/>
    </source>
</evidence>
<dbReference type="EMBL" id="PFED01000046">
    <property type="protein sequence ID" value="PJE63136.1"/>
    <property type="molecule type" value="Genomic_DNA"/>
</dbReference>
<feature type="domain" description="Rhodanese" evidence="2">
    <location>
        <begin position="176"/>
        <end position="228"/>
    </location>
</feature>
<comment type="caution">
    <text evidence="4">The sequence shown here is derived from an EMBL/GenBank/DDBJ whole genome shotgun (WGS) entry which is preliminary data.</text>
</comment>
<evidence type="ECO:0000313" key="4">
    <source>
        <dbReference type="EMBL" id="PJE63136.1"/>
    </source>
</evidence>
<feature type="non-terminal residue" evidence="4">
    <location>
        <position position="1"/>
    </location>
</feature>
<dbReference type="InterPro" id="IPR030392">
    <property type="entry name" value="S74_ICA"/>
</dbReference>
<keyword evidence="1" id="KW-0175">Coiled coil</keyword>